<reference evidence="11 12" key="1">
    <citation type="submission" date="2020-04" db="EMBL/GenBank/DDBJ databases">
        <title>Molecular characterization of pseudomonads from Agaricus bisporus reveal novel blotch 2 pathogens in Western Europe.</title>
        <authorList>
            <person name="Taparia T."/>
            <person name="Krijger M."/>
            <person name="Haynes E."/>
            <person name="Elpinstone J.G."/>
            <person name="Noble R."/>
            <person name="Van Der Wolf J."/>
        </authorList>
    </citation>
    <scope>NUCLEOTIDE SEQUENCE [LARGE SCALE GENOMIC DNA]</scope>
    <source>
        <strain evidence="11 12">G9001</strain>
    </source>
</reference>
<feature type="transmembrane region" description="Helical" evidence="9">
    <location>
        <begin position="151"/>
        <end position="176"/>
    </location>
</feature>
<evidence type="ECO:0000256" key="5">
    <source>
        <dbReference type="ARBA" id="ARBA00022692"/>
    </source>
</evidence>
<comment type="caution">
    <text evidence="11">The sequence shown here is derived from an EMBL/GenBank/DDBJ whole genome shotgun (WGS) entry which is preliminary data.</text>
</comment>
<keyword evidence="4 9" id="KW-1003">Cell membrane</keyword>
<keyword evidence="7" id="KW-0762">Sugar transport</keyword>
<organism evidence="11 12">
    <name type="scientific">Pseudomonas gingeri</name>
    <dbReference type="NCBI Taxonomy" id="117681"/>
    <lineage>
        <taxon>Bacteria</taxon>
        <taxon>Pseudomonadati</taxon>
        <taxon>Pseudomonadota</taxon>
        <taxon>Gammaproteobacteria</taxon>
        <taxon>Pseudomonadales</taxon>
        <taxon>Pseudomonadaceae</taxon>
        <taxon>Pseudomonas</taxon>
    </lineage>
</organism>
<dbReference type="Proteomes" id="UP000522864">
    <property type="component" value="Unassembled WGS sequence"/>
</dbReference>
<sequence>MTSQLSARQLLRNVFRHRALILALAMRDLQSRYVGTLGGMLWAFAHPLAVVAVFYFVFAVGFRSQGPVNTSFILWFVCGLVPWFFFSDALQAITHSVTRNSHLVKKTVFPTEVLPLVHLLAGLIPHGVFLLVLAGLMLFYNVPLLPERLLFVYFLFCTGVLLLGLGWLLAALQVFYRDIGQALTILLNLWFWSTPIVWSSDIMPPVIAKWMVYNPMYYIVQGYREALIFQRVSLPALDQTLVFWGGSLFLLFLGSFIFRRLKPEFADVL</sequence>
<dbReference type="Pfam" id="PF01061">
    <property type="entry name" value="ABC2_membrane"/>
    <property type="match status" value="1"/>
</dbReference>
<feature type="transmembrane region" description="Helical" evidence="9">
    <location>
        <begin position="113"/>
        <end position="139"/>
    </location>
</feature>
<feature type="domain" description="ABC transmembrane type-2" evidence="10">
    <location>
        <begin position="38"/>
        <end position="261"/>
    </location>
</feature>
<comment type="similarity">
    <text evidence="2 9">Belongs to the ABC-2 integral membrane protein family.</text>
</comment>
<evidence type="ECO:0000313" key="12">
    <source>
        <dbReference type="Proteomes" id="UP000522864"/>
    </source>
</evidence>
<evidence type="ECO:0000313" key="11">
    <source>
        <dbReference type="EMBL" id="NWB87270.1"/>
    </source>
</evidence>
<dbReference type="AlphaFoldDB" id="A0A7Y8BSX1"/>
<evidence type="ECO:0000256" key="1">
    <source>
        <dbReference type="ARBA" id="ARBA00004651"/>
    </source>
</evidence>
<comment type="subcellular location">
    <subcellularLocation>
        <location evidence="9">Cell inner membrane</location>
        <topology evidence="9">Multi-pass membrane protein</topology>
    </subcellularLocation>
    <subcellularLocation>
        <location evidence="1">Cell membrane</location>
        <topology evidence="1">Multi-pass membrane protein</topology>
    </subcellularLocation>
</comment>
<feature type="transmembrane region" description="Helical" evidence="9">
    <location>
        <begin position="41"/>
        <end position="60"/>
    </location>
</feature>
<feature type="transmembrane region" description="Helical" evidence="9">
    <location>
        <begin position="196"/>
        <end position="220"/>
    </location>
</feature>
<dbReference type="GO" id="GO:0140359">
    <property type="term" value="F:ABC-type transporter activity"/>
    <property type="evidence" value="ECO:0007669"/>
    <property type="project" value="InterPro"/>
</dbReference>
<dbReference type="PROSITE" id="PS51012">
    <property type="entry name" value="ABC_TM2"/>
    <property type="match status" value="1"/>
</dbReference>
<keyword evidence="7" id="KW-0625">Polysaccharide transport</keyword>
<keyword evidence="8 9" id="KW-0472">Membrane</keyword>
<keyword evidence="6 9" id="KW-1133">Transmembrane helix</keyword>
<evidence type="ECO:0000256" key="6">
    <source>
        <dbReference type="ARBA" id="ARBA00022989"/>
    </source>
</evidence>
<keyword evidence="5 9" id="KW-0812">Transmembrane</keyword>
<dbReference type="InterPro" id="IPR047817">
    <property type="entry name" value="ABC2_TM_bact-type"/>
</dbReference>
<dbReference type="GO" id="GO:0015920">
    <property type="term" value="P:lipopolysaccharide transport"/>
    <property type="evidence" value="ECO:0007669"/>
    <property type="project" value="TreeGrafter"/>
</dbReference>
<evidence type="ECO:0000256" key="4">
    <source>
        <dbReference type="ARBA" id="ARBA00022475"/>
    </source>
</evidence>
<evidence type="ECO:0000256" key="2">
    <source>
        <dbReference type="ARBA" id="ARBA00007783"/>
    </source>
</evidence>
<keyword evidence="3 9" id="KW-0813">Transport</keyword>
<dbReference type="PANTHER" id="PTHR30413">
    <property type="entry name" value="INNER MEMBRANE TRANSPORT PERMEASE"/>
    <property type="match status" value="1"/>
</dbReference>
<evidence type="ECO:0000256" key="9">
    <source>
        <dbReference type="RuleBase" id="RU361157"/>
    </source>
</evidence>
<accession>A0A7Y8BSX1</accession>
<feature type="transmembrane region" description="Helical" evidence="9">
    <location>
        <begin position="72"/>
        <end position="93"/>
    </location>
</feature>
<feature type="transmembrane region" description="Helical" evidence="9">
    <location>
        <begin position="241"/>
        <end position="258"/>
    </location>
</feature>
<name>A0A7Y8BSX1_9PSED</name>
<dbReference type="RefSeq" id="WP_177102256.1">
    <property type="nucleotide sequence ID" value="NZ_JACAQA010000018.1"/>
</dbReference>
<protein>
    <recommendedName>
        <fullName evidence="9">Transport permease protein</fullName>
    </recommendedName>
</protein>
<dbReference type="GO" id="GO:0005886">
    <property type="term" value="C:plasma membrane"/>
    <property type="evidence" value="ECO:0007669"/>
    <property type="project" value="UniProtKB-SubCell"/>
</dbReference>
<gene>
    <name evidence="11" type="ORF">HX830_20555</name>
</gene>
<evidence type="ECO:0000259" key="10">
    <source>
        <dbReference type="PROSITE" id="PS51012"/>
    </source>
</evidence>
<dbReference type="InterPro" id="IPR013525">
    <property type="entry name" value="ABC2_TM"/>
</dbReference>
<dbReference type="GO" id="GO:0015774">
    <property type="term" value="P:polysaccharide transport"/>
    <property type="evidence" value="ECO:0007669"/>
    <property type="project" value="UniProtKB-KW"/>
</dbReference>
<evidence type="ECO:0000256" key="8">
    <source>
        <dbReference type="ARBA" id="ARBA00023136"/>
    </source>
</evidence>
<dbReference type="PANTHER" id="PTHR30413:SF10">
    <property type="entry name" value="CAPSULE POLYSACCHARIDE EXPORT INNER-MEMBRANE PROTEIN CTRC"/>
    <property type="match status" value="1"/>
</dbReference>
<evidence type="ECO:0000256" key="7">
    <source>
        <dbReference type="ARBA" id="ARBA00023047"/>
    </source>
</evidence>
<evidence type="ECO:0000256" key="3">
    <source>
        <dbReference type="ARBA" id="ARBA00022448"/>
    </source>
</evidence>
<proteinExistence type="inferred from homology"/>
<dbReference type="EMBL" id="JACAQA010000018">
    <property type="protein sequence ID" value="NWB87270.1"/>
    <property type="molecule type" value="Genomic_DNA"/>
</dbReference>